<keyword evidence="9" id="KW-0106">Calcium</keyword>
<dbReference type="GO" id="GO:0005525">
    <property type="term" value="F:GTP binding"/>
    <property type="evidence" value="ECO:0007669"/>
    <property type="project" value="UniProtKB-KW"/>
</dbReference>
<evidence type="ECO:0000256" key="12">
    <source>
        <dbReference type="ARBA" id="ARBA00023134"/>
    </source>
</evidence>
<dbReference type="OMA" id="SIHREVE"/>
<dbReference type="SUPFAM" id="SSF52540">
    <property type="entry name" value="P-loop containing nucleoside triphosphate hydrolases"/>
    <property type="match status" value="1"/>
</dbReference>
<evidence type="ECO:0000256" key="7">
    <source>
        <dbReference type="ARBA" id="ARBA00022787"/>
    </source>
</evidence>
<evidence type="ECO:0000256" key="5">
    <source>
        <dbReference type="ARBA" id="ARBA00022737"/>
    </source>
</evidence>
<gene>
    <name evidence="15" type="ORF">AMTR_s00003p00022810</name>
</gene>
<comment type="similarity">
    <text evidence="2">Belongs to the mitochondrial Rho GTPase family.</text>
</comment>
<evidence type="ECO:0000256" key="8">
    <source>
        <dbReference type="ARBA" id="ARBA00022801"/>
    </source>
</evidence>
<keyword evidence="8" id="KW-0378">Hydrolase</keyword>
<reference evidence="16" key="1">
    <citation type="journal article" date="2013" name="Science">
        <title>The Amborella genome and the evolution of flowering plants.</title>
        <authorList>
            <consortium name="Amborella Genome Project"/>
        </authorList>
    </citation>
    <scope>NUCLEOTIDE SEQUENCE [LARGE SCALE GENOMIC DNA]</scope>
</reference>
<evidence type="ECO:0000313" key="15">
    <source>
        <dbReference type="EMBL" id="ERN03086.1"/>
    </source>
</evidence>
<dbReference type="Pfam" id="PF01926">
    <property type="entry name" value="MMR_HSR1"/>
    <property type="match status" value="1"/>
</dbReference>
<evidence type="ECO:0000256" key="6">
    <source>
        <dbReference type="ARBA" id="ARBA00022741"/>
    </source>
</evidence>
<accession>W1P650</accession>
<name>W1P650_AMBTC</name>
<evidence type="ECO:0000256" key="3">
    <source>
        <dbReference type="ARBA" id="ARBA00022692"/>
    </source>
</evidence>
<evidence type="ECO:0000256" key="10">
    <source>
        <dbReference type="ARBA" id="ARBA00022989"/>
    </source>
</evidence>
<dbReference type="PANTHER" id="PTHR46819:SF1">
    <property type="entry name" value="EF-HAND CALCIUM-BINDING DOMAIN-CONTAINING PROTEIN 7"/>
    <property type="match status" value="1"/>
</dbReference>
<dbReference type="Gene3D" id="1.10.238.10">
    <property type="entry name" value="EF-hand"/>
    <property type="match status" value="1"/>
</dbReference>
<evidence type="ECO:0000256" key="13">
    <source>
        <dbReference type="ARBA" id="ARBA00023136"/>
    </source>
</evidence>
<dbReference type="FunFam" id="3.40.50.300:FF:000553">
    <property type="entry name" value="Mitochondrial Rho GTPase"/>
    <property type="match status" value="1"/>
</dbReference>
<dbReference type="EMBL" id="KI394358">
    <property type="protein sequence ID" value="ERN03086.1"/>
    <property type="molecule type" value="Genomic_DNA"/>
</dbReference>
<keyword evidence="4" id="KW-0479">Metal-binding</keyword>
<evidence type="ECO:0000256" key="1">
    <source>
        <dbReference type="ARBA" id="ARBA00004200"/>
    </source>
</evidence>
<dbReference type="GO" id="GO:0005741">
    <property type="term" value="C:mitochondrial outer membrane"/>
    <property type="evidence" value="ECO:0007669"/>
    <property type="project" value="UniProtKB-SubCell"/>
</dbReference>
<organism evidence="15 16">
    <name type="scientific">Amborella trichopoda</name>
    <dbReference type="NCBI Taxonomy" id="13333"/>
    <lineage>
        <taxon>Eukaryota</taxon>
        <taxon>Viridiplantae</taxon>
        <taxon>Streptophyta</taxon>
        <taxon>Embryophyta</taxon>
        <taxon>Tracheophyta</taxon>
        <taxon>Spermatophyta</taxon>
        <taxon>Magnoliopsida</taxon>
        <taxon>Amborellales</taxon>
        <taxon>Amborellaceae</taxon>
        <taxon>Amborella</taxon>
    </lineage>
</organism>
<dbReference type="InterPro" id="IPR006073">
    <property type="entry name" value="GTP-bd"/>
</dbReference>
<dbReference type="eggNOG" id="KOG1707">
    <property type="taxonomic scope" value="Eukaryota"/>
</dbReference>
<keyword evidence="5" id="KW-0677">Repeat</keyword>
<keyword evidence="11" id="KW-0496">Mitochondrion</keyword>
<dbReference type="PANTHER" id="PTHR46819">
    <property type="entry name" value="EF-HAND CALCIUM-BINDING DOMAIN-CONTAINING PROTEIN 7"/>
    <property type="match status" value="1"/>
</dbReference>
<comment type="subcellular location">
    <subcellularLocation>
        <location evidence="1">Mitochondrion outer membrane</location>
        <topology evidence="1">Single-pass type IV membrane protein</topology>
    </subcellularLocation>
</comment>
<evidence type="ECO:0000256" key="4">
    <source>
        <dbReference type="ARBA" id="ARBA00022723"/>
    </source>
</evidence>
<keyword evidence="13" id="KW-0472">Membrane</keyword>
<evidence type="ECO:0000256" key="9">
    <source>
        <dbReference type="ARBA" id="ARBA00022837"/>
    </source>
</evidence>
<sequence>MTDLDPVNSIANLTYIAYPGDLISAFHVTQRRKQDRKCQQSQRNVFQCFVFGPKNAGKSALLNALIGSSDESSWKRATELLVEVATHGEVTGYDIPCLIVAAKDDLDPYPLAISDSTRVSQDMGIEAPITVSMRLGDVNNLFRRIINAVQHPHLSIP</sequence>
<evidence type="ECO:0000256" key="2">
    <source>
        <dbReference type="ARBA" id="ARBA00007981"/>
    </source>
</evidence>
<proteinExistence type="inferred from homology"/>
<keyword evidence="7" id="KW-1000">Mitochondrion outer membrane</keyword>
<dbReference type="STRING" id="13333.W1P650"/>
<keyword evidence="12" id="KW-0342">GTP-binding</keyword>
<keyword evidence="16" id="KW-1185">Reference proteome</keyword>
<dbReference type="GO" id="GO:0046872">
    <property type="term" value="F:metal ion binding"/>
    <property type="evidence" value="ECO:0007669"/>
    <property type="project" value="UniProtKB-KW"/>
</dbReference>
<keyword evidence="3" id="KW-0812">Transmembrane</keyword>
<evidence type="ECO:0000259" key="14">
    <source>
        <dbReference type="Pfam" id="PF01926"/>
    </source>
</evidence>
<dbReference type="AlphaFoldDB" id="W1P650"/>
<dbReference type="Proteomes" id="UP000017836">
    <property type="component" value="Unassembled WGS sequence"/>
</dbReference>
<evidence type="ECO:0000313" key="16">
    <source>
        <dbReference type="Proteomes" id="UP000017836"/>
    </source>
</evidence>
<dbReference type="GO" id="GO:0016787">
    <property type="term" value="F:hydrolase activity"/>
    <property type="evidence" value="ECO:0007669"/>
    <property type="project" value="UniProtKB-KW"/>
</dbReference>
<dbReference type="Gramene" id="ERN03086">
    <property type="protein sequence ID" value="ERN03086"/>
    <property type="gene ID" value="AMTR_s00003p00022810"/>
</dbReference>
<dbReference type="HOGENOM" id="CLU_1680277_0_0_1"/>
<evidence type="ECO:0000256" key="11">
    <source>
        <dbReference type="ARBA" id="ARBA00023128"/>
    </source>
</evidence>
<protein>
    <recommendedName>
        <fullName evidence="14">G domain-containing protein</fullName>
    </recommendedName>
</protein>
<keyword evidence="6" id="KW-0547">Nucleotide-binding</keyword>
<dbReference type="InterPro" id="IPR027417">
    <property type="entry name" value="P-loop_NTPase"/>
</dbReference>
<keyword evidence="10" id="KW-1133">Transmembrane helix</keyword>
<dbReference type="InterPro" id="IPR052266">
    <property type="entry name" value="Miro-EF-hand_domain"/>
</dbReference>
<feature type="domain" description="G" evidence="14">
    <location>
        <begin position="49"/>
        <end position="100"/>
    </location>
</feature>